<dbReference type="AlphaFoldDB" id="A0A9X3C2K5"/>
<evidence type="ECO:0000313" key="2">
    <source>
        <dbReference type="EMBL" id="MCV7420487.1"/>
    </source>
</evidence>
<evidence type="ECO:0000259" key="1">
    <source>
        <dbReference type="Pfam" id="PF00248"/>
    </source>
</evidence>
<dbReference type="SUPFAM" id="SSF51430">
    <property type="entry name" value="NAD(P)-linked oxidoreductase"/>
    <property type="match status" value="1"/>
</dbReference>
<dbReference type="Gene3D" id="3.20.20.100">
    <property type="entry name" value="NADP-dependent oxidoreductase domain"/>
    <property type="match status" value="1"/>
</dbReference>
<organism evidence="2 3">
    <name type="scientific">Mycobacterium yunnanensis</name>
    <dbReference type="NCBI Taxonomy" id="368477"/>
    <lineage>
        <taxon>Bacteria</taxon>
        <taxon>Bacillati</taxon>
        <taxon>Actinomycetota</taxon>
        <taxon>Actinomycetes</taxon>
        <taxon>Mycobacteriales</taxon>
        <taxon>Mycobacteriaceae</taxon>
        <taxon>Mycobacterium</taxon>
    </lineage>
</organism>
<name>A0A9X3C2K5_9MYCO</name>
<protein>
    <submittedName>
        <fullName evidence="2">Aldo/keto reductase</fullName>
    </submittedName>
</protein>
<reference evidence="2" key="1">
    <citation type="submission" date="2020-07" db="EMBL/GenBank/DDBJ databases">
        <authorList>
            <person name="Pettersson B.M.F."/>
            <person name="Behra P.R.K."/>
            <person name="Ramesh M."/>
            <person name="Das S."/>
            <person name="Dasgupta S."/>
            <person name="Kirsebom L.A."/>
        </authorList>
    </citation>
    <scope>NUCLEOTIDE SEQUENCE</scope>
    <source>
        <strain evidence="2">DSM 44838</strain>
    </source>
</reference>
<accession>A0A9X3C2K5</accession>
<dbReference type="Proteomes" id="UP001141629">
    <property type="component" value="Unassembled WGS sequence"/>
</dbReference>
<keyword evidence="3" id="KW-1185">Reference proteome</keyword>
<reference evidence="2" key="2">
    <citation type="journal article" date="2022" name="BMC Genomics">
        <title>Comparative genome analysis of mycobacteria focusing on tRNA and non-coding RNA.</title>
        <authorList>
            <person name="Behra P.R.K."/>
            <person name="Pettersson B.M.F."/>
            <person name="Ramesh M."/>
            <person name="Das S."/>
            <person name="Dasgupta S."/>
            <person name="Kirsebom L.A."/>
        </authorList>
    </citation>
    <scope>NUCLEOTIDE SEQUENCE</scope>
    <source>
        <strain evidence="2">DSM 44838</strain>
    </source>
</reference>
<feature type="domain" description="NADP-dependent oxidoreductase" evidence="1">
    <location>
        <begin position="18"/>
        <end position="74"/>
    </location>
</feature>
<dbReference type="RefSeq" id="WP_263995270.1">
    <property type="nucleotide sequence ID" value="NZ_JACKVK010000005.1"/>
</dbReference>
<evidence type="ECO:0000313" key="3">
    <source>
        <dbReference type="Proteomes" id="UP001141629"/>
    </source>
</evidence>
<dbReference type="InterPro" id="IPR023210">
    <property type="entry name" value="NADP_OxRdtase_dom"/>
</dbReference>
<proteinExistence type="predicted"/>
<gene>
    <name evidence="2" type="ORF">H7K45_08040</name>
</gene>
<dbReference type="Pfam" id="PF00248">
    <property type="entry name" value="Aldo_ket_red"/>
    <property type="match status" value="1"/>
</dbReference>
<dbReference type="EMBL" id="JACKVK010000005">
    <property type="protein sequence ID" value="MCV7420487.1"/>
    <property type="molecule type" value="Genomic_DNA"/>
</dbReference>
<dbReference type="InterPro" id="IPR036812">
    <property type="entry name" value="NAD(P)_OxRdtase_dom_sf"/>
</dbReference>
<sequence length="81" mass="9216">MEVSEDDERNPADHRHCRVDPKVPLAEQIGEFKALQDEGKIREIRMSQCTPAQLGEARQIADIVSVQSRFNVIDRSARISK</sequence>
<comment type="caution">
    <text evidence="2">The sequence shown here is derived from an EMBL/GenBank/DDBJ whole genome shotgun (WGS) entry which is preliminary data.</text>
</comment>